<evidence type="ECO:0000313" key="5">
    <source>
        <dbReference type="Proteomes" id="UP000689195"/>
    </source>
</evidence>
<dbReference type="InterPro" id="IPR018247">
    <property type="entry name" value="EF_Hand_1_Ca_BS"/>
</dbReference>
<comment type="caution">
    <text evidence="4">The sequence shown here is derived from an EMBL/GenBank/DDBJ whole genome shotgun (WGS) entry which is preliminary data.</text>
</comment>
<organism evidence="4 5">
    <name type="scientific">Paramecium pentaurelia</name>
    <dbReference type="NCBI Taxonomy" id="43138"/>
    <lineage>
        <taxon>Eukaryota</taxon>
        <taxon>Sar</taxon>
        <taxon>Alveolata</taxon>
        <taxon>Ciliophora</taxon>
        <taxon>Intramacronucleata</taxon>
        <taxon>Oligohymenophorea</taxon>
        <taxon>Peniculida</taxon>
        <taxon>Parameciidae</taxon>
        <taxon>Paramecium</taxon>
    </lineage>
</organism>
<proteinExistence type="predicted"/>
<sequence>MNSCSPVLNQSKVTTSGFLKNLLDYKASLTSNGSSKKQSISSFQRDISHLADSFRHKTLQQQIKEKQQIAEMRLNEYILKQKERKQNQEYIMQNQKYHYKTQNIENTFDDVLQILEKYSDFNLNWVAQDLQEISGNRKNIMLNLKSKLVNGIEKGYFEDIQSTQNTERKLSIKKKIIKEMKHTSTHFFSNEPTGRNDAINLKKWLQNQIENISQNASIDHKSKLQQASDILFICLNELIRQVSFQCTERGQLMLAIFKGYITVFRKTINMSESDKQQIQIMGYKNQLELQVEFEQQQDELNEKILDYKKVIQKLENQLKTQKDDEQNLIIIVQKLNKQNELDKTMKKSAATLISNLNREIKELRNKIQKIQYIKQSGNQIIKVEEEEDEQDLSLSQVLKEVEQKTSVEQNPDIVVKDIVDEPPKITYSVYCQTEIPLRTFEIQTDLNLIGSQYDRIINQQELDQHLKEFQLKEQMGFFLSDDQQQINNNKNCQCYPQMYQAKEQRASLIRILDGLPGNMDHIKNMKKEDMFDLFVNNMKTLRELFDKEEPQEKQVLSDSEQSMYVEPPEINSDERRSINNKDSKNNIRLIAEVAEMDEASPMPNGQQRINFSLKKLSFEKIEVQTIKNNTNSQKQNQKSNKKQLEKMFSSDKLTLPIVKEFQTNELTQTQMLTNSNTHINTINTNSSIIQSSQNLQTNTISNKFGLSRQEQIQLKTQVAMLIMLYNLQIQKQQNLTKSMNDFAGLLNQLFSFTRKLMIHILRTQQQSHKQIAEQFLVEYDSLRKRMPVELDAEIQEEEYLITEFDEEEEKEKKKQILFKKKKNRITKALQFNFQQKQNKVNVIDRLMHPGVILAIKAKEQSYLFKKVVNYWPLKNVLRTITQLYDEKIRSSKDNESQKDLEMQIFVFNNFLNRYGFKNVAEKKYLQFLLSVIHFSSIFRVNVFARMIAILQDEHLNFSIEESSFFLQGYDFMCSESSLGVNVVQSESEQKFHVPYLRALDYMKVYLENKMMEDELRDLKIDLENLKEPDPKNLNKQGLIDVDNFLVKVMNKYRIITTRTKEFVIHAFQAADLDGNKKINNNEFITLFRHIEHQKFNFKDAMNLFYEQADIIQGEERNLSFNRFTSLCVSQQIFTFQALNHFINVKTNDDVEKQFQQIRQEWSNYKMDIEGTLKELQPYVTPEIFQEWNTILKTLEQRIISQSNQQSNIKPILIAHRILKLELQRLLHVGHQEDDIDENTIIQ</sequence>
<dbReference type="Proteomes" id="UP000689195">
    <property type="component" value="Unassembled WGS sequence"/>
</dbReference>
<dbReference type="PANTHER" id="PTHR34894:SF5">
    <property type="entry name" value="EF-HAND DOMAIN-CONTAINING PROTEIN"/>
    <property type="match status" value="1"/>
</dbReference>
<gene>
    <name evidence="4" type="ORF">PPENT_87.1.T0990100</name>
</gene>
<dbReference type="EMBL" id="CAJJDO010000099">
    <property type="protein sequence ID" value="CAD8191560.1"/>
    <property type="molecule type" value="Genomic_DNA"/>
</dbReference>
<keyword evidence="1 2" id="KW-0175">Coiled coil</keyword>
<reference evidence="4" key="1">
    <citation type="submission" date="2021-01" db="EMBL/GenBank/DDBJ databases">
        <authorList>
            <consortium name="Genoscope - CEA"/>
            <person name="William W."/>
        </authorList>
    </citation>
    <scope>NUCLEOTIDE SEQUENCE</scope>
</reference>
<evidence type="ECO:0000256" key="1">
    <source>
        <dbReference type="ARBA" id="ARBA00023054"/>
    </source>
</evidence>
<dbReference type="GO" id="GO:0005737">
    <property type="term" value="C:cytoplasm"/>
    <property type="evidence" value="ECO:0007669"/>
    <property type="project" value="UniProtKB-ARBA"/>
</dbReference>
<feature type="domain" description="EF-hand" evidence="3">
    <location>
        <begin position="1058"/>
        <end position="1093"/>
    </location>
</feature>
<evidence type="ECO:0000313" key="4">
    <source>
        <dbReference type="EMBL" id="CAD8191560.1"/>
    </source>
</evidence>
<dbReference type="OrthoDB" id="1927454at2759"/>
<keyword evidence="5" id="KW-1185">Reference proteome</keyword>
<dbReference type="GO" id="GO:0005509">
    <property type="term" value="F:calcium ion binding"/>
    <property type="evidence" value="ECO:0007669"/>
    <property type="project" value="InterPro"/>
</dbReference>
<dbReference type="AlphaFoldDB" id="A0A8S1WRY3"/>
<dbReference type="Pfam" id="PF10211">
    <property type="entry name" value="Ax_dynein_light"/>
    <property type="match status" value="1"/>
</dbReference>
<evidence type="ECO:0000256" key="2">
    <source>
        <dbReference type="SAM" id="Coils"/>
    </source>
</evidence>
<evidence type="ECO:0000259" key="3">
    <source>
        <dbReference type="PROSITE" id="PS50222"/>
    </source>
</evidence>
<accession>A0A8S1WRY3</accession>
<name>A0A8S1WRY3_9CILI</name>
<dbReference type="PROSITE" id="PS50222">
    <property type="entry name" value="EF_HAND_2"/>
    <property type="match status" value="1"/>
</dbReference>
<feature type="coiled-coil region" evidence="2">
    <location>
        <begin position="297"/>
        <end position="373"/>
    </location>
</feature>
<dbReference type="PROSITE" id="PS00018">
    <property type="entry name" value="EF_HAND_1"/>
    <property type="match status" value="1"/>
</dbReference>
<dbReference type="InterPro" id="IPR019347">
    <property type="entry name" value="Axonemal_dynein_light_chain"/>
</dbReference>
<dbReference type="PANTHER" id="PTHR34894">
    <property type="entry name" value="SAM-DEPENDENT METHYLTRANSFERASE RSMI, CONSERVED SITE"/>
    <property type="match status" value="1"/>
</dbReference>
<protein>
    <recommendedName>
        <fullName evidence="3">EF-hand domain-containing protein</fullName>
    </recommendedName>
</protein>
<dbReference type="InterPro" id="IPR002048">
    <property type="entry name" value="EF_hand_dom"/>
</dbReference>